<gene>
    <name evidence="2" type="ORF">DC041_0011794</name>
</gene>
<evidence type="ECO:0000313" key="3">
    <source>
        <dbReference type="Proteomes" id="UP000290809"/>
    </source>
</evidence>
<dbReference type="GO" id="GO:0003341">
    <property type="term" value="P:cilium movement"/>
    <property type="evidence" value="ECO:0007669"/>
    <property type="project" value="TreeGrafter"/>
</dbReference>
<accession>A0A430PZQ8</accession>
<reference evidence="2 3" key="1">
    <citation type="journal article" date="2019" name="PLoS Pathog.">
        <title>Genome sequence of the bovine parasite Schistosoma bovis Tanzania.</title>
        <authorList>
            <person name="Oey H."/>
            <person name="Zakrzewski M."/>
            <person name="Gobert G."/>
            <person name="Gravermann K."/>
            <person name="Stoye J."/>
            <person name="Jones M."/>
            <person name="Mcmanus D."/>
            <person name="Krause L."/>
        </authorList>
    </citation>
    <scope>NUCLEOTIDE SEQUENCE [LARGE SCALE GENOMIC DNA]</scope>
    <source>
        <strain evidence="2 3">TAN1997</strain>
    </source>
</reference>
<dbReference type="EMBL" id="QMKO01003792">
    <property type="protein sequence ID" value="RTG80866.1"/>
    <property type="molecule type" value="Genomic_DNA"/>
</dbReference>
<comment type="caution">
    <text evidence="2">The sequence shown here is derived from an EMBL/GenBank/DDBJ whole genome shotgun (WGS) entry which is preliminary data.</text>
</comment>
<dbReference type="GO" id="GO:0005930">
    <property type="term" value="C:axoneme"/>
    <property type="evidence" value="ECO:0007669"/>
    <property type="project" value="TreeGrafter"/>
</dbReference>
<evidence type="ECO:0000313" key="2">
    <source>
        <dbReference type="EMBL" id="RTG80866.1"/>
    </source>
</evidence>
<name>A0A430PZQ8_SCHBO</name>
<organism evidence="2 3">
    <name type="scientific">Schistosoma bovis</name>
    <name type="common">Blood fluke</name>
    <dbReference type="NCBI Taxonomy" id="6184"/>
    <lineage>
        <taxon>Eukaryota</taxon>
        <taxon>Metazoa</taxon>
        <taxon>Spiralia</taxon>
        <taxon>Lophotrochozoa</taxon>
        <taxon>Platyhelminthes</taxon>
        <taxon>Trematoda</taxon>
        <taxon>Digenea</taxon>
        <taxon>Strigeidida</taxon>
        <taxon>Schistosomatoidea</taxon>
        <taxon>Schistosomatidae</taxon>
        <taxon>Schistosoma</taxon>
    </lineage>
</organism>
<dbReference type="PANTHER" id="PTHR23053:SF0">
    <property type="entry name" value="HYDROCEPHALUS-INDUCING PROTEIN HOMOLOG"/>
    <property type="match status" value="1"/>
</dbReference>
<dbReference type="PANTHER" id="PTHR23053">
    <property type="entry name" value="DLEC1 DELETED IN LUNG AND ESOPHAGEAL CANCER 1"/>
    <property type="match status" value="1"/>
</dbReference>
<protein>
    <submittedName>
        <fullName evidence="2">Hydrocephalus-inducing protein</fullName>
    </submittedName>
</protein>
<feature type="region of interest" description="Disordered" evidence="1">
    <location>
        <begin position="1"/>
        <end position="56"/>
    </location>
</feature>
<sequence length="517" mass="59084">MCSFHLSLEVGDSSRKTGGRSIKKERKSPRQKHQTLDQGETTSRKPKVSIGGANFGNGTARRTSVISIHSEQTSLNDEISSLNHFRWIVPAKGQVRLRIRFRCDQVGQFDQIFNFELLNSRRIYQLYCRGICALPTISREPRLIYAKRKRTCNQGEIIHGTYLMSTSCFEFGPLLIEKSKERIQENYYPENITYFNLVNTSQMDSDIKLYFLNDPDEECYSVEPKELNLKPNQSNSVRICAFPKLNKHYNDALVCLIKDNPEPILFKLACDGVLPELELDKKVFNFEKFVNLEMIITLYLLEVLLNILLCTTIVSTDRKEVRSIILKNRTLLPAQWKLSGIEALGDEFSVSQDAGIVEPQSESIVYAYFRAMKSVKPNQKRSLRLEVYDLENIAGLIQVETIQLTCCTQSELILKEAEILKCQIIEPNIKGTPQLIASIPIKLSVKAEFSKFTISPAHDINFGSLILNNHKTRQLIIENNGDYEFRYSIIPVSKMLELLATREALLNKESTGTVKHK</sequence>
<dbReference type="STRING" id="6184.A0A430PZQ8"/>
<dbReference type="GO" id="GO:1904158">
    <property type="term" value="P:axonemal central apparatus assembly"/>
    <property type="evidence" value="ECO:0007669"/>
    <property type="project" value="TreeGrafter"/>
</dbReference>
<keyword evidence="3" id="KW-1185">Reference proteome</keyword>
<proteinExistence type="predicted"/>
<dbReference type="AlphaFoldDB" id="A0A430PZQ8"/>
<dbReference type="Proteomes" id="UP000290809">
    <property type="component" value="Unassembled WGS sequence"/>
</dbReference>
<feature type="compositionally biased region" description="Basic residues" evidence="1">
    <location>
        <begin position="17"/>
        <end position="33"/>
    </location>
</feature>
<evidence type="ECO:0000256" key="1">
    <source>
        <dbReference type="SAM" id="MobiDB-lite"/>
    </source>
</evidence>
<dbReference type="InterPro" id="IPR013783">
    <property type="entry name" value="Ig-like_fold"/>
</dbReference>
<dbReference type="InterPro" id="IPR033305">
    <property type="entry name" value="Hydin-like"/>
</dbReference>
<dbReference type="Gene3D" id="2.60.40.10">
    <property type="entry name" value="Immunoglobulins"/>
    <property type="match status" value="2"/>
</dbReference>
<feature type="non-terminal residue" evidence="2">
    <location>
        <position position="517"/>
    </location>
</feature>